<evidence type="ECO:0000256" key="1">
    <source>
        <dbReference type="ARBA" id="ARBA00004873"/>
    </source>
</evidence>
<dbReference type="PRINTS" id="PR00095">
    <property type="entry name" value="ANTSNTHASEI"/>
</dbReference>
<keyword evidence="6" id="KW-0057">Aromatic amino acid biosynthesis</keyword>
<evidence type="ECO:0000313" key="11">
    <source>
        <dbReference type="Proteomes" id="UP000663850"/>
    </source>
</evidence>
<comment type="pathway">
    <text evidence="1">Amino-acid biosynthesis; L-tryptophan biosynthesis; L-tryptophan from chorismate: step 1/5.</text>
</comment>
<dbReference type="InterPro" id="IPR005801">
    <property type="entry name" value="ADC_synthase"/>
</dbReference>
<feature type="domain" description="Anthranilate synthase component I N-terminal" evidence="9">
    <location>
        <begin position="90"/>
        <end position="220"/>
    </location>
</feature>
<evidence type="ECO:0000256" key="7">
    <source>
        <dbReference type="ARBA" id="ARBA00023239"/>
    </source>
</evidence>
<dbReference type="GO" id="GO:0004049">
    <property type="term" value="F:anthranilate synthase activity"/>
    <property type="evidence" value="ECO:0007669"/>
    <property type="project" value="UniProtKB-EC"/>
</dbReference>
<keyword evidence="5" id="KW-0822">Tryptophan biosynthesis</keyword>
<dbReference type="Pfam" id="PF00425">
    <property type="entry name" value="Chorismate_bind"/>
    <property type="match status" value="1"/>
</dbReference>
<keyword evidence="4" id="KW-0028">Amino-acid biosynthesis</keyword>
<evidence type="ECO:0000256" key="6">
    <source>
        <dbReference type="ARBA" id="ARBA00023141"/>
    </source>
</evidence>
<evidence type="ECO:0000313" key="10">
    <source>
        <dbReference type="EMBL" id="CAE6528615.1"/>
    </source>
</evidence>
<proteinExistence type="inferred from homology"/>
<gene>
    <name evidence="10" type="ORF">RDB_LOCUS127100</name>
</gene>
<dbReference type="SUPFAM" id="SSF56322">
    <property type="entry name" value="ADC synthase"/>
    <property type="match status" value="1"/>
</dbReference>
<name>A0A8H3HNN5_9AGAM</name>
<comment type="similarity">
    <text evidence="2">Belongs to the anthranilate synthase component I family.</text>
</comment>
<evidence type="ECO:0000259" key="9">
    <source>
        <dbReference type="Pfam" id="PF04715"/>
    </source>
</evidence>
<dbReference type="EMBL" id="CAJMWZ010006859">
    <property type="protein sequence ID" value="CAE6528615.1"/>
    <property type="molecule type" value="Genomic_DNA"/>
</dbReference>
<dbReference type="NCBIfam" id="TIGR00564">
    <property type="entry name" value="trpE_most"/>
    <property type="match status" value="1"/>
</dbReference>
<dbReference type="PANTHER" id="PTHR11236:SF9">
    <property type="entry name" value="ANTHRANILATE SYNTHASE COMPONENT 1"/>
    <property type="match status" value="1"/>
</dbReference>
<dbReference type="InterPro" id="IPR015890">
    <property type="entry name" value="Chorismate_C"/>
</dbReference>
<dbReference type="Pfam" id="PF04715">
    <property type="entry name" value="Anth_synt_I_N"/>
    <property type="match status" value="1"/>
</dbReference>
<comment type="caution">
    <text evidence="10">The sequence shown here is derived from an EMBL/GenBank/DDBJ whole genome shotgun (WGS) entry which is preliminary data.</text>
</comment>
<dbReference type="InterPro" id="IPR006805">
    <property type="entry name" value="Anth_synth_I_N"/>
</dbReference>
<keyword evidence="7" id="KW-0456">Lyase</keyword>
<dbReference type="AlphaFoldDB" id="A0A8H3HNN5"/>
<reference evidence="10" key="1">
    <citation type="submission" date="2021-01" db="EMBL/GenBank/DDBJ databases">
        <authorList>
            <person name="Kaushik A."/>
        </authorList>
    </citation>
    <scope>NUCLEOTIDE SEQUENCE</scope>
    <source>
        <strain evidence="10">Type strain: AG8-Rh-89/</strain>
    </source>
</reference>
<dbReference type="InterPro" id="IPR005256">
    <property type="entry name" value="Anth_synth_I_PabB"/>
</dbReference>
<dbReference type="UniPathway" id="UPA00035">
    <property type="reaction ID" value="UER00040"/>
</dbReference>
<dbReference type="GO" id="GO:0000162">
    <property type="term" value="P:L-tryptophan biosynthetic process"/>
    <property type="evidence" value="ECO:0007669"/>
    <property type="project" value="UniProtKB-UniPathway"/>
</dbReference>
<dbReference type="EC" id="4.1.3.27" evidence="3"/>
<sequence>MTKCDIGLVLMIKISDLERTPINPWSSIVASSTSFFSPHSFRSLLGLRDGSSDCVDEYLIPSPPLNVVEDLILKKKVGNCVPVFIEFPSDLLTPCMAYLRLAKDSKYSFILESVIAGENIARYSFIGADPFKVIRSGPGHEVTGDPMVALQRELRAYKYVKIPEVPTFTGGAIGYVSYDCIQYFEPKTARTLTDPLEIPESSVFMLCDTILVYDHLHQNVKVVSHVFAPTVTSASSSEASSNLSFIYQTAVQKARRAAKVVLANHTPLVPQPIIQQGNTAVSNVGKAGYEDFVTQLKKHIVAGDIIQAVPSQRLARKTNLHPFNVYRQLRQVNPSPYMFYVDCGDLQVVGASPETLCRVESNKVFNHAIAGTVKRGKTPEEDAKLGAQLLASAKDRAEHIMLVDLARNDVNRVCQPKTVKVDELMRLEKFSHVIHLTSQVSGLLREGKNRFDAFRSIFPAGTVSGAPKIKAVELVSELEGERRGVYAGAVGRFDFADDEMDTCIAIRTMTFKGGVAYLQAGGGIVFDSVEEDEYVETLNKLSANMRTIDLAEEYHYNLQQRSGQLA</sequence>
<evidence type="ECO:0000259" key="8">
    <source>
        <dbReference type="Pfam" id="PF00425"/>
    </source>
</evidence>
<protein>
    <recommendedName>
        <fullName evidence="3">anthranilate synthase</fullName>
        <ecNumber evidence="3">4.1.3.27</ecNumber>
    </recommendedName>
</protein>
<feature type="domain" description="Chorismate-utilising enzyme C-terminal" evidence="8">
    <location>
        <begin position="286"/>
        <end position="540"/>
    </location>
</feature>
<organism evidence="10 11">
    <name type="scientific">Rhizoctonia solani</name>
    <dbReference type="NCBI Taxonomy" id="456999"/>
    <lineage>
        <taxon>Eukaryota</taxon>
        <taxon>Fungi</taxon>
        <taxon>Dikarya</taxon>
        <taxon>Basidiomycota</taxon>
        <taxon>Agaricomycotina</taxon>
        <taxon>Agaricomycetes</taxon>
        <taxon>Cantharellales</taxon>
        <taxon>Ceratobasidiaceae</taxon>
        <taxon>Rhizoctonia</taxon>
    </lineage>
</organism>
<dbReference type="Proteomes" id="UP000663850">
    <property type="component" value="Unassembled WGS sequence"/>
</dbReference>
<evidence type="ECO:0000256" key="5">
    <source>
        <dbReference type="ARBA" id="ARBA00022822"/>
    </source>
</evidence>
<evidence type="ECO:0000256" key="3">
    <source>
        <dbReference type="ARBA" id="ARBA00012266"/>
    </source>
</evidence>
<dbReference type="Gene3D" id="3.60.120.10">
    <property type="entry name" value="Anthranilate synthase"/>
    <property type="match status" value="1"/>
</dbReference>
<dbReference type="PANTHER" id="PTHR11236">
    <property type="entry name" value="AMINOBENZOATE/ANTHRANILATE SYNTHASE"/>
    <property type="match status" value="1"/>
</dbReference>
<accession>A0A8H3HNN5</accession>
<dbReference type="InterPro" id="IPR019999">
    <property type="entry name" value="Anth_synth_I-like"/>
</dbReference>
<evidence type="ECO:0000256" key="2">
    <source>
        <dbReference type="ARBA" id="ARBA00009562"/>
    </source>
</evidence>
<evidence type="ECO:0000256" key="4">
    <source>
        <dbReference type="ARBA" id="ARBA00022605"/>
    </source>
</evidence>